<name>A0A5S6Q332_TRIMR</name>
<evidence type="ECO:0000313" key="2">
    <source>
        <dbReference type="Proteomes" id="UP000046395"/>
    </source>
</evidence>
<sequence length="193" mass="20808">MLYDLKLDHISFPQKPTPTTTTTTSQIPAVTPVLPPPPALPSAAKSALRHPRPNVHAPTPTIQRPRSNSSAGASARDPVAAPARDHARAPAGAADRTAACVPTCAYARAQTPPRPPASAHTNAYPHPHHTSSYFIQHPSSQDPRPSSFVHLPSSLFHRPKCYTDNACQNLESNLCPHKCCTHHFNRSAIRPNS</sequence>
<dbReference type="WBParaSite" id="TMUE_0000001382.1">
    <property type="protein sequence ID" value="TMUE_0000001382.1"/>
    <property type="gene ID" value="WBGene00297279"/>
</dbReference>
<protein>
    <submittedName>
        <fullName evidence="3">Uncharacterized protein</fullName>
    </submittedName>
</protein>
<feature type="compositionally biased region" description="Low complexity" evidence="1">
    <location>
        <begin position="71"/>
        <end position="82"/>
    </location>
</feature>
<proteinExistence type="predicted"/>
<feature type="compositionally biased region" description="Polar residues" evidence="1">
    <location>
        <begin position="130"/>
        <end position="144"/>
    </location>
</feature>
<feature type="compositionally biased region" description="Polar residues" evidence="1">
    <location>
        <begin position="60"/>
        <end position="70"/>
    </location>
</feature>
<evidence type="ECO:0000313" key="3">
    <source>
        <dbReference type="WBParaSite" id="TMUE_0000001382.1"/>
    </source>
</evidence>
<feature type="region of interest" description="Disordered" evidence="1">
    <location>
        <begin position="1"/>
        <end position="94"/>
    </location>
</feature>
<dbReference type="AlphaFoldDB" id="A0A5S6Q332"/>
<reference evidence="3" key="1">
    <citation type="submission" date="2019-12" db="UniProtKB">
        <authorList>
            <consortium name="WormBaseParasite"/>
        </authorList>
    </citation>
    <scope>IDENTIFICATION</scope>
</reference>
<organism evidence="2 3">
    <name type="scientific">Trichuris muris</name>
    <name type="common">Mouse whipworm</name>
    <dbReference type="NCBI Taxonomy" id="70415"/>
    <lineage>
        <taxon>Eukaryota</taxon>
        <taxon>Metazoa</taxon>
        <taxon>Ecdysozoa</taxon>
        <taxon>Nematoda</taxon>
        <taxon>Enoplea</taxon>
        <taxon>Dorylaimia</taxon>
        <taxon>Trichinellida</taxon>
        <taxon>Trichuridae</taxon>
        <taxon>Trichuris</taxon>
    </lineage>
</organism>
<feature type="region of interest" description="Disordered" evidence="1">
    <location>
        <begin position="109"/>
        <end position="146"/>
    </location>
</feature>
<evidence type="ECO:0000256" key="1">
    <source>
        <dbReference type="SAM" id="MobiDB-lite"/>
    </source>
</evidence>
<dbReference type="Proteomes" id="UP000046395">
    <property type="component" value="Unassembled WGS sequence"/>
</dbReference>
<feature type="compositionally biased region" description="Low complexity" evidence="1">
    <location>
        <begin position="17"/>
        <end position="32"/>
    </location>
</feature>
<keyword evidence="2" id="KW-1185">Reference proteome</keyword>
<accession>A0A5S6Q332</accession>